<feature type="transmembrane region" description="Helical" evidence="6">
    <location>
        <begin position="53"/>
        <end position="75"/>
    </location>
</feature>
<comment type="caution">
    <text evidence="8">The sequence shown here is derived from an EMBL/GenBank/DDBJ whole genome shotgun (WGS) entry which is preliminary data.</text>
</comment>
<feature type="compositionally biased region" description="Polar residues" evidence="5">
    <location>
        <begin position="27"/>
        <end position="42"/>
    </location>
</feature>
<evidence type="ECO:0000259" key="7">
    <source>
        <dbReference type="Pfam" id="PF06305"/>
    </source>
</evidence>
<keyword evidence="9" id="KW-1185">Reference proteome</keyword>
<dbReference type="Pfam" id="PF06305">
    <property type="entry name" value="LapA_dom"/>
    <property type="match status" value="1"/>
</dbReference>
<evidence type="ECO:0000256" key="6">
    <source>
        <dbReference type="SAM" id="Phobius"/>
    </source>
</evidence>
<name>A0ABR9ZIZ5_9CORY</name>
<keyword evidence="3 6" id="KW-1133">Transmembrane helix</keyword>
<feature type="domain" description="Lipopolysaccharide assembly protein A" evidence="7">
    <location>
        <begin position="77"/>
        <end position="129"/>
    </location>
</feature>
<feature type="transmembrane region" description="Helical" evidence="6">
    <location>
        <begin position="95"/>
        <end position="119"/>
    </location>
</feature>
<protein>
    <submittedName>
        <fullName evidence="8">DUF1049 domain-containing protein</fullName>
    </submittedName>
</protein>
<evidence type="ECO:0000256" key="5">
    <source>
        <dbReference type="SAM" id="MobiDB-lite"/>
    </source>
</evidence>
<evidence type="ECO:0000256" key="1">
    <source>
        <dbReference type="ARBA" id="ARBA00022475"/>
    </source>
</evidence>
<accession>A0ABR9ZIZ5</accession>
<evidence type="ECO:0000256" key="2">
    <source>
        <dbReference type="ARBA" id="ARBA00022692"/>
    </source>
</evidence>
<proteinExistence type="predicted"/>
<feature type="region of interest" description="Disordered" evidence="5">
    <location>
        <begin position="27"/>
        <end position="46"/>
    </location>
</feature>
<sequence length="130" mass="14211">MDGMTNQDPINNSFDNQPVANYTETEYADATSTNNDLAPTTTAREDAKVEKSIAGSTWVALIIGAILLILLLVFIMQNQENVQLQLFAWEMTFPIGAGMLIAAITGALIMALAGGVRIMQLRRQVSRSHR</sequence>
<evidence type="ECO:0000313" key="9">
    <source>
        <dbReference type="Proteomes" id="UP000635902"/>
    </source>
</evidence>
<evidence type="ECO:0000313" key="8">
    <source>
        <dbReference type="EMBL" id="MBF4553411.1"/>
    </source>
</evidence>
<reference evidence="8 9" key="1">
    <citation type="submission" date="2020-10" db="EMBL/GenBank/DDBJ databases">
        <title>Novel species in genus Corynebacterium.</title>
        <authorList>
            <person name="Zhang G."/>
        </authorList>
    </citation>
    <scope>NUCLEOTIDE SEQUENCE [LARGE SCALE GENOMIC DNA]</scope>
    <source>
        <strain evidence="8 9">DSM 45110</strain>
    </source>
</reference>
<dbReference type="InterPro" id="IPR010445">
    <property type="entry name" value="LapA_dom"/>
</dbReference>
<evidence type="ECO:0000256" key="4">
    <source>
        <dbReference type="ARBA" id="ARBA00023136"/>
    </source>
</evidence>
<keyword evidence="4 6" id="KW-0472">Membrane</keyword>
<dbReference type="EMBL" id="JADKMY010000001">
    <property type="protein sequence ID" value="MBF4553411.1"/>
    <property type="molecule type" value="Genomic_DNA"/>
</dbReference>
<organism evidence="8 9">
    <name type="scientific">Corynebacterium suicordis DSM 45110</name>
    <dbReference type="NCBI Taxonomy" id="1121369"/>
    <lineage>
        <taxon>Bacteria</taxon>
        <taxon>Bacillati</taxon>
        <taxon>Actinomycetota</taxon>
        <taxon>Actinomycetes</taxon>
        <taxon>Mycobacteriales</taxon>
        <taxon>Corynebacteriaceae</taxon>
        <taxon>Corynebacterium</taxon>
    </lineage>
</organism>
<evidence type="ECO:0000256" key="3">
    <source>
        <dbReference type="ARBA" id="ARBA00022989"/>
    </source>
</evidence>
<gene>
    <name evidence="8" type="ORF">IRY30_04860</name>
</gene>
<dbReference type="Proteomes" id="UP000635902">
    <property type="component" value="Unassembled WGS sequence"/>
</dbReference>
<keyword evidence="2 6" id="KW-0812">Transmembrane</keyword>
<keyword evidence="1" id="KW-1003">Cell membrane</keyword>